<dbReference type="SMART" id="SM00875">
    <property type="entry name" value="BACK"/>
    <property type="match status" value="1"/>
</dbReference>
<proteinExistence type="predicted"/>
<dbReference type="CDD" id="cd18493">
    <property type="entry name" value="BACK_BTBD17"/>
    <property type="match status" value="1"/>
</dbReference>
<dbReference type="GeneID" id="20200742"/>
<sequence length="463" mass="52740">MPETNQNSPPARSFISKKNLNKTDSEGSHTLRDIPSFVASISKFYDNELLSDIVITVGTSQFQAHKFILAKSSRVFRTMLYDDTWRLTDSITSDRSINVTKSYEGRSTELKLEETPECLAVFDQFLNYLYSAEVNICNTTAVGILCLADKYEVTSLKDLCVSYMIEWSKSPLVSNALSWYNWAKLISLDSLIDQCAKTIAWNFSDVISSEEWLKMDLDFLTDFLKSSELVVNNEYVLFEALVSWLETESNKPKIEQYANILFPFIRFPQLHVSQLYQLENSNLFTNSECSKILSDLTAKAYRFRAVCPTQSNLGACFKDDFYFPRDYTYMIVDNVRIQNTIRFGIQSDVKAARCPVSSEGRDADWKITYRKQGDVWSLQLYCLDTALVNGESRVQFSVVVYNEVDKVLHVHHEDTKICVRGTYSSSFLKIISCDPEAVADLDNFDGVTKASTPTAPKSVTAQR</sequence>
<dbReference type="PANTHER" id="PTHR24410:SF41">
    <property type="entry name" value="HL07962P"/>
    <property type="match status" value="1"/>
</dbReference>
<gene>
    <name evidence="4" type="primary">20200742</name>
    <name evidence="3" type="ORF">HELRODRAFT_164925</name>
</gene>
<feature type="compositionally biased region" description="Polar residues" evidence="1">
    <location>
        <begin position="1"/>
        <end position="10"/>
    </location>
</feature>
<feature type="domain" description="BTB" evidence="2">
    <location>
        <begin position="51"/>
        <end position="138"/>
    </location>
</feature>
<dbReference type="PROSITE" id="PS50097">
    <property type="entry name" value="BTB"/>
    <property type="match status" value="1"/>
</dbReference>
<dbReference type="Gene3D" id="3.30.710.10">
    <property type="entry name" value="Potassium Channel Kv1.1, Chain A"/>
    <property type="match status" value="1"/>
</dbReference>
<dbReference type="RefSeq" id="XP_009029105.1">
    <property type="nucleotide sequence ID" value="XM_009030857.1"/>
</dbReference>
<dbReference type="EMBL" id="AMQM01001884">
    <property type="status" value="NOT_ANNOTATED_CDS"/>
    <property type="molecule type" value="Genomic_DNA"/>
</dbReference>
<reference evidence="3 5" key="2">
    <citation type="journal article" date="2013" name="Nature">
        <title>Insights into bilaterian evolution from three spiralian genomes.</title>
        <authorList>
            <person name="Simakov O."/>
            <person name="Marletaz F."/>
            <person name="Cho S.J."/>
            <person name="Edsinger-Gonzales E."/>
            <person name="Havlak P."/>
            <person name="Hellsten U."/>
            <person name="Kuo D.H."/>
            <person name="Larsson T."/>
            <person name="Lv J."/>
            <person name="Arendt D."/>
            <person name="Savage R."/>
            <person name="Osoegawa K."/>
            <person name="de Jong P."/>
            <person name="Grimwood J."/>
            <person name="Chapman J.A."/>
            <person name="Shapiro H."/>
            <person name="Aerts A."/>
            <person name="Otillar R.P."/>
            <person name="Terry A.Y."/>
            <person name="Boore J.L."/>
            <person name="Grigoriev I.V."/>
            <person name="Lindberg D.R."/>
            <person name="Seaver E.C."/>
            <person name="Weisblat D.A."/>
            <person name="Putnam N.H."/>
            <person name="Rokhsar D.S."/>
        </authorList>
    </citation>
    <scope>NUCLEOTIDE SEQUENCE</scope>
</reference>
<reference evidence="5" key="1">
    <citation type="submission" date="2012-12" db="EMBL/GenBank/DDBJ databases">
        <authorList>
            <person name="Hellsten U."/>
            <person name="Grimwood J."/>
            <person name="Chapman J.A."/>
            <person name="Shapiro H."/>
            <person name="Aerts A."/>
            <person name="Otillar R.P."/>
            <person name="Terry A.Y."/>
            <person name="Boore J.L."/>
            <person name="Simakov O."/>
            <person name="Marletaz F."/>
            <person name="Cho S.-J."/>
            <person name="Edsinger-Gonzales E."/>
            <person name="Havlak P."/>
            <person name="Kuo D.-H."/>
            <person name="Larsson T."/>
            <person name="Lv J."/>
            <person name="Arendt D."/>
            <person name="Savage R."/>
            <person name="Osoegawa K."/>
            <person name="de Jong P."/>
            <person name="Lindberg D.R."/>
            <person name="Seaver E.C."/>
            <person name="Weisblat D.A."/>
            <person name="Putnam N.H."/>
            <person name="Grigoriev I.V."/>
            <person name="Rokhsar D.S."/>
        </authorList>
    </citation>
    <scope>NUCLEOTIDE SEQUENCE</scope>
</reference>
<accession>T1EVZ2</accession>
<dbReference type="Pfam" id="PF07707">
    <property type="entry name" value="BACK"/>
    <property type="match status" value="1"/>
</dbReference>
<feature type="region of interest" description="Disordered" evidence="1">
    <location>
        <begin position="1"/>
        <end position="27"/>
    </location>
</feature>
<dbReference type="OrthoDB" id="2359033at2759"/>
<dbReference type="Gene3D" id="1.25.40.420">
    <property type="match status" value="1"/>
</dbReference>
<dbReference type="AlphaFoldDB" id="T1EVZ2"/>
<evidence type="ECO:0000313" key="5">
    <source>
        <dbReference type="Proteomes" id="UP000015101"/>
    </source>
</evidence>
<organism evidence="4 5">
    <name type="scientific">Helobdella robusta</name>
    <name type="common">Californian leech</name>
    <dbReference type="NCBI Taxonomy" id="6412"/>
    <lineage>
        <taxon>Eukaryota</taxon>
        <taxon>Metazoa</taxon>
        <taxon>Spiralia</taxon>
        <taxon>Lophotrochozoa</taxon>
        <taxon>Annelida</taxon>
        <taxon>Clitellata</taxon>
        <taxon>Hirudinea</taxon>
        <taxon>Rhynchobdellida</taxon>
        <taxon>Glossiphoniidae</taxon>
        <taxon>Helobdella</taxon>
    </lineage>
</organism>
<dbReference type="KEGG" id="hro:HELRODRAFT_164925"/>
<dbReference type="InParanoid" id="T1EVZ2"/>
<dbReference type="OMA" id="YCHDSAM"/>
<dbReference type="InterPro" id="IPR011705">
    <property type="entry name" value="BACK"/>
</dbReference>
<evidence type="ECO:0000313" key="3">
    <source>
        <dbReference type="EMBL" id="ESN92806.1"/>
    </source>
</evidence>
<dbReference type="Proteomes" id="UP000015101">
    <property type="component" value="Unassembled WGS sequence"/>
</dbReference>
<dbReference type="HOGENOM" id="CLU_590913_0_0_1"/>
<dbReference type="InterPro" id="IPR011333">
    <property type="entry name" value="SKP1/BTB/POZ_sf"/>
</dbReference>
<evidence type="ECO:0000259" key="2">
    <source>
        <dbReference type="PROSITE" id="PS50097"/>
    </source>
</evidence>
<dbReference type="SMART" id="SM00225">
    <property type="entry name" value="BTB"/>
    <property type="match status" value="1"/>
</dbReference>
<dbReference type="InterPro" id="IPR000210">
    <property type="entry name" value="BTB/POZ_dom"/>
</dbReference>
<dbReference type="PANTHER" id="PTHR24410">
    <property type="entry name" value="HL07962P-RELATED"/>
    <property type="match status" value="1"/>
</dbReference>
<reference evidence="4" key="3">
    <citation type="submission" date="2015-06" db="UniProtKB">
        <authorList>
            <consortium name="EnsemblMetazoa"/>
        </authorList>
    </citation>
    <scope>IDENTIFICATION</scope>
</reference>
<dbReference type="Pfam" id="PF00651">
    <property type="entry name" value="BTB"/>
    <property type="match status" value="1"/>
</dbReference>
<dbReference type="SUPFAM" id="SSF54695">
    <property type="entry name" value="POZ domain"/>
    <property type="match status" value="1"/>
</dbReference>
<dbReference type="EnsemblMetazoa" id="HelroT164925">
    <property type="protein sequence ID" value="HelroP164925"/>
    <property type="gene ID" value="HelroG164925"/>
</dbReference>
<dbReference type="STRING" id="6412.T1EVZ2"/>
<evidence type="ECO:0000313" key="4">
    <source>
        <dbReference type="EnsemblMetazoa" id="HelroP164925"/>
    </source>
</evidence>
<keyword evidence="5" id="KW-1185">Reference proteome</keyword>
<protein>
    <recommendedName>
        <fullName evidence="2">BTB domain-containing protein</fullName>
    </recommendedName>
</protein>
<dbReference type="InterPro" id="IPR051481">
    <property type="entry name" value="BTB-POZ/Galectin-3-binding"/>
</dbReference>
<dbReference type="eggNOG" id="KOG2075">
    <property type="taxonomic scope" value="Eukaryota"/>
</dbReference>
<dbReference type="CTD" id="20200742"/>
<dbReference type="EMBL" id="KB097639">
    <property type="protein sequence ID" value="ESN92806.1"/>
    <property type="molecule type" value="Genomic_DNA"/>
</dbReference>
<name>T1EVZ2_HELRO</name>
<evidence type="ECO:0000256" key="1">
    <source>
        <dbReference type="SAM" id="MobiDB-lite"/>
    </source>
</evidence>